<protein>
    <submittedName>
        <fullName evidence="13">Sodium/hydrogen exchanger 10</fullName>
    </submittedName>
</protein>
<dbReference type="OrthoDB" id="441412at2759"/>
<feature type="transmembrane region" description="Helical" evidence="11">
    <location>
        <begin position="417"/>
        <end position="438"/>
    </location>
</feature>
<feature type="compositionally biased region" description="Low complexity" evidence="10">
    <location>
        <begin position="1571"/>
        <end position="1598"/>
    </location>
</feature>
<evidence type="ECO:0000256" key="9">
    <source>
        <dbReference type="ARBA" id="ARBA00023201"/>
    </source>
</evidence>
<dbReference type="PANTHER" id="PTHR10110">
    <property type="entry name" value="SODIUM/HYDROGEN EXCHANGER"/>
    <property type="match status" value="1"/>
</dbReference>
<evidence type="ECO:0000259" key="12">
    <source>
        <dbReference type="PROSITE" id="PS50042"/>
    </source>
</evidence>
<feature type="transmembrane region" description="Helical" evidence="11">
    <location>
        <begin position="309"/>
        <end position="327"/>
    </location>
</feature>
<dbReference type="Gene3D" id="1.20.120.350">
    <property type="entry name" value="Voltage-gated potassium channels. Chain C"/>
    <property type="match status" value="1"/>
</dbReference>
<feature type="transmembrane region" description="Helical" evidence="11">
    <location>
        <begin position="56"/>
        <end position="72"/>
    </location>
</feature>
<dbReference type="Gene3D" id="6.10.140.1330">
    <property type="match status" value="1"/>
</dbReference>
<dbReference type="CDD" id="cd00038">
    <property type="entry name" value="CAP_ED"/>
    <property type="match status" value="1"/>
</dbReference>
<feature type="transmembrane region" description="Helical" evidence="11">
    <location>
        <begin position="150"/>
        <end position="172"/>
    </location>
</feature>
<feature type="transmembrane region" description="Helical" evidence="11">
    <location>
        <begin position="376"/>
        <end position="397"/>
    </location>
</feature>
<evidence type="ECO:0000313" key="13">
    <source>
        <dbReference type="EMBL" id="OWF55657.1"/>
    </source>
</evidence>
<dbReference type="GO" id="GO:0015386">
    <property type="term" value="F:potassium:proton antiporter activity"/>
    <property type="evidence" value="ECO:0007669"/>
    <property type="project" value="TreeGrafter"/>
</dbReference>
<feature type="transmembrane region" description="Helical" evidence="11">
    <location>
        <begin position="698"/>
        <end position="721"/>
    </location>
</feature>
<keyword evidence="2" id="KW-0813">Transport</keyword>
<keyword evidence="5 11" id="KW-1133">Transmembrane helix</keyword>
<dbReference type="Gene3D" id="2.60.120.10">
    <property type="entry name" value="Jelly Rolls"/>
    <property type="match status" value="1"/>
</dbReference>
<feature type="region of interest" description="Disordered" evidence="10">
    <location>
        <begin position="1710"/>
        <end position="1774"/>
    </location>
</feature>
<feature type="region of interest" description="Disordered" evidence="10">
    <location>
        <begin position="1345"/>
        <end position="1608"/>
    </location>
</feature>
<feature type="transmembrane region" description="Helical" evidence="11">
    <location>
        <begin position="264"/>
        <end position="288"/>
    </location>
</feature>
<evidence type="ECO:0000256" key="8">
    <source>
        <dbReference type="ARBA" id="ARBA00023136"/>
    </source>
</evidence>
<feature type="compositionally biased region" description="Polar residues" evidence="10">
    <location>
        <begin position="1599"/>
        <end position="1608"/>
    </location>
</feature>
<dbReference type="InterPro" id="IPR006153">
    <property type="entry name" value="Cation/H_exchanger_TM"/>
</dbReference>
<dbReference type="PANTHER" id="PTHR10110:SF86">
    <property type="entry name" value="SODIUM_HYDROGEN EXCHANGER 7"/>
    <property type="match status" value="1"/>
</dbReference>
<dbReference type="InterPro" id="IPR000595">
    <property type="entry name" value="cNMP-bd_dom"/>
</dbReference>
<keyword evidence="6" id="KW-0915">Sodium</keyword>
<proteinExistence type="predicted"/>
<feature type="transmembrane region" description="Helical" evidence="11">
    <location>
        <begin position="121"/>
        <end position="144"/>
    </location>
</feature>
<name>A0A210R3T1_MIZYE</name>
<feature type="transmembrane region" description="Helical" evidence="11">
    <location>
        <begin position="222"/>
        <end position="244"/>
    </location>
</feature>
<evidence type="ECO:0000256" key="3">
    <source>
        <dbReference type="ARBA" id="ARBA00022475"/>
    </source>
</evidence>
<dbReference type="GO" id="GO:0098719">
    <property type="term" value="P:sodium ion import across plasma membrane"/>
    <property type="evidence" value="ECO:0007669"/>
    <property type="project" value="TreeGrafter"/>
</dbReference>
<dbReference type="InterPro" id="IPR014710">
    <property type="entry name" value="RmlC-like_jellyroll"/>
</dbReference>
<evidence type="ECO:0000256" key="5">
    <source>
        <dbReference type="ARBA" id="ARBA00022989"/>
    </source>
</evidence>
<feature type="compositionally biased region" description="Basic and acidic residues" evidence="10">
    <location>
        <begin position="1369"/>
        <end position="1397"/>
    </location>
</feature>
<accession>A0A210R3T1</accession>
<keyword evidence="14" id="KW-1185">Reference proteome</keyword>
<dbReference type="GO" id="GO:0005886">
    <property type="term" value="C:plasma membrane"/>
    <property type="evidence" value="ECO:0007669"/>
    <property type="project" value="UniProtKB-SubCell"/>
</dbReference>
<keyword evidence="9" id="KW-0739">Sodium transport</keyword>
<feature type="compositionally biased region" description="Polar residues" evidence="10">
    <location>
        <begin position="1750"/>
        <end position="1774"/>
    </location>
</feature>
<evidence type="ECO:0000256" key="11">
    <source>
        <dbReference type="SAM" id="Phobius"/>
    </source>
</evidence>
<keyword evidence="8 11" id="KW-0472">Membrane</keyword>
<feature type="region of interest" description="Disordered" evidence="10">
    <location>
        <begin position="1235"/>
        <end position="1261"/>
    </location>
</feature>
<feature type="transmembrane region" description="Helical" evidence="11">
    <location>
        <begin position="92"/>
        <end position="109"/>
    </location>
</feature>
<feature type="transmembrane region" description="Helical" evidence="11">
    <location>
        <begin position="630"/>
        <end position="651"/>
    </location>
</feature>
<dbReference type="PROSITE" id="PS50042">
    <property type="entry name" value="CNMP_BINDING_3"/>
    <property type="match status" value="1"/>
</dbReference>
<dbReference type="EMBL" id="NEDP02000540">
    <property type="protein sequence ID" value="OWF55657.1"/>
    <property type="molecule type" value="Genomic_DNA"/>
</dbReference>
<dbReference type="Proteomes" id="UP000242188">
    <property type="component" value="Unassembled WGS sequence"/>
</dbReference>
<feature type="compositionally biased region" description="Polar residues" evidence="10">
    <location>
        <begin position="1547"/>
        <end position="1570"/>
    </location>
</feature>
<feature type="compositionally biased region" description="Low complexity" evidence="10">
    <location>
        <begin position="1712"/>
        <end position="1729"/>
    </location>
</feature>
<evidence type="ECO:0000256" key="10">
    <source>
        <dbReference type="SAM" id="MobiDB-lite"/>
    </source>
</evidence>
<feature type="compositionally biased region" description="Basic and acidic residues" evidence="10">
    <location>
        <begin position="1434"/>
        <end position="1446"/>
    </location>
</feature>
<feature type="compositionally biased region" description="Polar residues" evidence="10">
    <location>
        <begin position="1505"/>
        <end position="1518"/>
    </location>
</feature>
<evidence type="ECO:0000256" key="7">
    <source>
        <dbReference type="ARBA" id="ARBA00023065"/>
    </source>
</evidence>
<keyword evidence="4 11" id="KW-0812">Transmembrane</keyword>
<sequence>MNTTLEPTTHDYGNVTGHHKKWHIVEHESAIIFFIFCSCAVGVLVRRVIQNLNLRMPYTVVLLVLGVLFGLLSGQNRSIHEYASVVNIDPHLLLNIFLPVLIFESAFAMEVHTFMKTFVQVLLLAIPGLALASLFTCFLARYLFTYDWDWNTGMMFGAILSATDPVAVVALLRDLGASKKLAMVIEGESLLNDGAAIVFFQIFLKLSTSGAEIDAGEIIWEFVRVAVGGPLWGFLMAKITLFWLSRIFNDALTEITITLASTYITYYMGEVFLGVSGVLSVVVLGVAMNAQRTMISPEVEKFLHRFWETMAYIANTLIFIIVGMVISETAIFEIHGKDWFFMFALYFGIFVIRGMVIAIFSPILRHTGYGMSWQEGIIMTWGGLRGAVSLALALQVAHHDEIDQEKVGIRVLIHVSGIVFLTLLVNASTTGALLQILGMSDISPAKRMAMANSLRYLQDMRDRTLNMLKTDRFLADADWDTVEKSCELEDPYKTTEEEALVDESLDMRANAVCPDCDSQLPATYTRKELRDMTNEAVLRMLKAEKMSYWRQFEQGMLSREAVRKLQDCSDIAADKKGKSLDVEEIKKSWEVPSLYMKLKQSIKKFIIEDDTVCPKQSAMKLLYTTSNHRAFNITMYILILLDMVNLAFALLSQFHIYWTDKAFIFRVINVVFLSFYIIESLVVILVQKKQYLSNCWHNFCLSIIFIGTVDVVLSFVLPSVYGESDNLISIVLTVFICLRIVRIFRLLEPTMPLLMSLVKNVISHHLSYGYDVGRGYVAGEEEVRKLVDHMVDQKEISKNLKRVSDNGRLDVIRCLGMLQKQHPDIALSIKTRQAVRSVLNNLRDGIHELLSDGIIEETEGIKLEKLVEEKMKRLQSSPPSLPLPPPDRMLNNVFWLRNDHKLIVYIKEKAKLLTYNYEDIIITEGDPPGGIYIIVSGMVRLEKITSNNDQAVVNRPPQSIGQNLRKKYTHRSMLESTSQPGKPILDDHPSGSQLHIKSNLIDFLTAGNIIGEMGFLTKKPRSATVICETAVQLLFISLEDMEYALTHFNDSDPSLEYRLWHVCANRIATNVLLKQMSYQGWTKEKIKLRLENSYLLDADDIDVFTVDSSMSDVVLVNGFAQNAFTQEQIVGPAYIPWTVLKLELLPDKGPKPVLLIVPTEVGQPHHTQHKSSHDVRHGHGAFISSISQLCLNHASKHRKNAESKWKQDIARKRSIQKVQQAKSLGVLFNKGRINSDDKQHSATSNGTINRECYPLGARASTPGRIQTRPLRRFRRNGLENSESEDINEEHMYPIWTRSADSGQATCKSCGAEIENCICYEPENLQRTDELSKRRVSYHEPSWRYRKTNEPDDEITFNTQSSVRRSSTKPSDKYESKCIPSEHIESHGIHSVYHRDDTQPSESTTNFSTKNSLQCSGYARVGVNESGTHSPGTPHQDDLSNDHRNDRATFVGNSRLSHVSSGSEKASHRDSDTGSSSYLNSGIFDRRDPASRSGTDESGIAPLCFSSETHSMDTNSYDTHTSEDSRLASVSSGNGQSSMSTGTRESDSISSVTRETLSSRTMSSDSASVEISGSYSGPSGSYSSKSYSDSRSTTPSSLSMTAPQSSTSLCSRELNLESQEGVNQPDASLPPITDIEHITDKNKQVKALEHVVSGPSCPVSVSSEIPFLDSRKSDLDEDLASYILGKRDFALERKSSSLTSSYVPVMERIPEASGTDSVSTSVSNTSLNDDVGSLQAGCGPTPMEKIPEISGTDSVTNTSMDSDVNKSSITMDTKL</sequence>
<feature type="compositionally biased region" description="Polar residues" evidence="10">
    <location>
        <begin position="1399"/>
        <end position="1414"/>
    </location>
</feature>
<gene>
    <name evidence="13" type="ORF">KP79_PYT17893</name>
</gene>
<dbReference type="Pfam" id="PF00999">
    <property type="entry name" value="Na_H_Exchanger"/>
    <property type="match status" value="1"/>
</dbReference>
<feature type="domain" description="Cyclic nucleotide-binding" evidence="12">
    <location>
        <begin position="915"/>
        <end position="1045"/>
    </location>
</feature>
<dbReference type="GO" id="GO:0051453">
    <property type="term" value="P:regulation of intracellular pH"/>
    <property type="evidence" value="ECO:0007669"/>
    <property type="project" value="TreeGrafter"/>
</dbReference>
<evidence type="ECO:0000256" key="4">
    <source>
        <dbReference type="ARBA" id="ARBA00022692"/>
    </source>
</evidence>
<dbReference type="STRING" id="6573.A0A210R3T1"/>
<feature type="compositionally biased region" description="Polar residues" evidence="10">
    <location>
        <begin position="1450"/>
        <end position="1463"/>
    </location>
</feature>
<dbReference type="InterPro" id="IPR018490">
    <property type="entry name" value="cNMP-bd_dom_sf"/>
</dbReference>
<dbReference type="GO" id="GO:0015385">
    <property type="term" value="F:sodium:proton antiporter activity"/>
    <property type="evidence" value="ECO:0007669"/>
    <property type="project" value="InterPro"/>
</dbReference>
<feature type="transmembrane region" description="Helical" evidence="11">
    <location>
        <begin position="30"/>
        <end position="49"/>
    </location>
</feature>
<evidence type="ECO:0000313" key="14">
    <source>
        <dbReference type="Proteomes" id="UP000242188"/>
    </source>
</evidence>
<keyword evidence="3" id="KW-1003">Cell membrane</keyword>
<feature type="compositionally biased region" description="Low complexity" evidence="10">
    <location>
        <begin position="1528"/>
        <end position="1541"/>
    </location>
</feature>
<dbReference type="InterPro" id="IPR027359">
    <property type="entry name" value="Volt_channel_dom_sf"/>
</dbReference>
<dbReference type="InterPro" id="IPR018422">
    <property type="entry name" value="Cation/H_exchanger_CPA1"/>
</dbReference>
<feature type="compositionally biased region" description="Polar residues" evidence="10">
    <location>
        <begin position="1355"/>
        <end position="1368"/>
    </location>
</feature>
<dbReference type="SUPFAM" id="SSF51206">
    <property type="entry name" value="cAMP-binding domain-like"/>
    <property type="match status" value="1"/>
</dbReference>
<reference evidence="13 14" key="1">
    <citation type="journal article" date="2017" name="Nat. Ecol. Evol.">
        <title>Scallop genome provides insights into evolution of bilaterian karyotype and development.</title>
        <authorList>
            <person name="Wang S."/>
            <person name="Zhang J."/>
            <person name="Jiao W."/>
            <person name="Li J."/>
            <person name="Xun X."/>
            <person name="Sun Y."/>
            <person name="Guo X."/>
            <person name="Huan P."/>
            <person name="Dong B."/>
            <person name="Zhang L."/>
            <person name="Hu X."/>
            <person name="Sun X."/>
            <person name="Wang J."/>
            <person name="Zhao C."/>
            <person name="Wang Y."/>
            <person name="Wang D."/>
            <person name="Huang X."/>
            <person name="Wang R."/>
            <person name="Lv J."/>
            <person name="Li Y."/>
            <person name="Zhang Z."/>
            <person name="Liu B."/>
            <person name="Lu W."/>
            <person name="Hui Y."/>
            <person name="Liang J."/>
            <person name="Zhou Z."/>
            <person name="Hou R."/>
            <person name="Li X."/>
            <person name="Liu Y."/>
            <person name="Li H."/>
            <person name="Ning X."/>
            <person name="Lin Y."/>
            <person name="Zhao L."/>
            <person name="Xing Q."/>
            <person name="Dou J."/>
            <person name="Li Y."/>
            <person name="Mao J."/>
            <person name="Guo H."/>
            <person name="Dou H."/>
            <person name="Li T."/>
            <person name="Mu C."/>
            <person name="Jiang W."/>
            <person name="Fu Q."/>
            <person name="Fu X."/>
            <person name="Miao Y."/>
            <person name="Liu J."/>
            <person name="Yu Q."/>
            <person name="Li R."/>
            <person name="Liao H."/>
            <person name="Li X."/>
            <person name="Kong Y."/>
            <person name="Jiang Z."/>
            <person name="Chourrout D."/>
            <person name="Li R."/>
            <person name="Bao Z."/>
        </authorList>
    </citation>
    <scope>NUCLEOTIDE SEQUENCE [LARGE SCALE GENOMIC DNA]</scope>
    <source>
        <strain evidence="13 14">PY_sf001</strain>
    </source>
</reference>
<feature type="transmembrane region" description="Helical" evidence="11">
    <location>
        <begin position="663"/>
        <end position="686"/>
    </location>
</feature>
<organism evidence="13 14">
    <name type="scientific">Mizuhopecten yessoensis</name>
    <name type="common">Japanese scallop</name>
    <name type="synonym">Patinopecten yessoensis</name>
    <dbReference type="NCBI Taxonomy" id="6573"/>
    <lineage>
        <taxon>Eukaryota</taxon>
        <taxon>Metazoa</taxon>
        <taxon>Spiralia</taxon>
        <taxon>Lophotrochozoa</taxon>
        <taxon>Mollusca</taxon>
        <taxon>Bivalvia</taxon>
        <taxon>Autobranchia</taxon>
        <taxon>Pteriomorphia</taxon>
        <taxon>Pectinida</taxon>
        <taxon>Pectinoidea</taxon>
        <taxon>Pectinidae</taxon>
        <taxon>Mizuhopecten</taxon>
    </lineage>
</organism>
<evidence type="ECO:0000256" key="2">
    <source>
        <dbReference type="ARBA" id="ARBA00022448"/>
    </source>
</evidence>
<dbReference type="Pfam" id="PF00027">
    <property type="entry name" value="cNMP_binding"/>
    <property type="match status" value="1"/>
</dbReference>
<feature type="transmembrane region" description="Helical" evidence="11">
    <location>
        <begin position="339"/>
        <end position="364"/>
    </location>
</feature>
<evidence type="ECO:0000256" key="1">
    <source>
        <dbReference type="ARBA" id="ARBA00004651"/>
    </source>
</evidence>
<evidence type="ECO:0000256" key="6">
    <source>
        <dbReference type="ARBA" id="ARBA00023053"/>
    </source>
</evidence>
<comment type="subcellular location">
    <subcellularLocation>
        <location evidence="1">Cell membrane</location>
        <topology evidence="1">Multi-pass membrane protein</topology>
    </subcellularLocation>
</comment>
<keyword evidence="7" id="KW-0406">Ion transport</keyword>
<comment type="caution">
    <text evidence="13">The sequence shown here is derived from an EMBL/GenBank/DDBJ whole genome shotgun (WGS) entry which is preliminary data.</text>
</comment>